<dbReference type="Proteomes" id="UP000541583">
    <property type="component" value="Unassembled WGS sequence"/>
</dbReference>
<gene>
    <name evidence="1" type="ORF">HDF23_000393</name>
</gene>
<evidence type="ECO:0000313" key="1">
    <source>
        <dbReference type="EMBL" id="MBB6107663.1"/>
    </source>
</evidence>
<reference evidence="1 2" key="1">
    <citation type="submission" date="2020-08" db="EMBL/GenBank/DDBJ databases">
        <title>Genomic Encyclopedia of Type Strains, Phase IV (KMG-V): Genome sequencing to study the core and pangenomes of soil and plant-associated prokaryotes.</title>
        <authorList>
            <person name="Whitman W."/>
        </authorList>
    </citation>
    <scope>NUCLEOTIDE SEQUENCE [LARGE SCALE GENOMIC DNA]</scope>
    <source>
        <strain evidence="1 2">ANJLi2</strain>
    </source>
</reference>
<sequence length="230" mass="25529">MSIIQIIEDALKNVTGQQLVGAGRVLEVRAWKDSPLIEIDLHLPTIDINEWTGLMKITFLISDVCFRDYVPFGWDADTATCSLLINVARDTSGGQWANSLRSGDPVRFIKILVLPETLHPTNLIVGLGDSSHPAFPLALQQLTSPASRLDGAVSFDSPQTAKLFSSYFSTPLTTVKHQRDLINWLLRQNYCTNHTSFYLSGNQCFTGDIQKLLKNLGHRNIHIWPAGLSA</sequence>
<keyword evidence="2" id="KW-1185">Reference proteome</keyword>
<name>A0ABR6PD27_9SPHI</name>
<comment type="caution">
    <text evidence="1">The sequence shown here is derived from an EMBL/GenBank/DDBJ whole genome shotgun (WGS) entry which is preliminary data.</text>
</comment>
<evidence type="ECO:0008006" key="3">
    <source>
        <dbReference type="Google" id="ProtNLM"/>
    </source>
</evidence>
<proteinExistence type="predicted"/>
<accession>A0ABR6PD27</accession>
<evidence type="ECO:0000313" key="2">
    <source>
        <dbReference type="Proteomes" id="UP000541583"/>
    </source>
</evidence>
<dbReference type="EMBL" id="JACHCB010000001">
    <property type="protein sequence ID" value="MBB6107663.1"/>
    <property type="molecule type" value="Genomic_DNA"/>
</dbReference>
<dbReference type="RefSeq" id="WP_076369899.1">
    <property type="nucleotide sequence ID" value="NZ_FTMG01000001.1"/>
</dbReference>
<protein>
    <recommendedName>
        <fullName evidence="3">FAD-binding FR-type domain-containing protein</fullName>
    </recommendedName>
</protein>
<organism evidence="1 2">
    <name type="scientific">Mucilaginibacter lappiensis</name>
    <dbReference type="NCBI Taxonomy" id="354630"/>
    <lineage>
        <taxon>Bacteria</taxon>
        <taxon>Pseudomonadati</taxon>
        <taxon>Bacteroidota</taxon>
        <taxon>Sphingobacteriia</taxon>
        <taxon>Sphingobacteriales</taxon>
        <taxon>Sphingobacteriaceae</taxon>
        <taxon>Mucilaginibacter</taxon>
    </lineage>
</organism>